<dbReference type="GO" id="GO:0005524">
    <property type="term" value="F:ATP binding"/>
    <property type="evidence" value="ECO:0007669"/>
    <property type="project" value="UniProtKB-KW"/>
</dbReference>
<sequence>MMSTTVSSAAEPVLSLRGVSKTFGAQRALDSLDLDIHQGEIHAVVGQNGCGKSTLVKLLGGYHTPDPGSETAVKGELFDLGSASAANAAGLRFVHQDLGLIDELSVAENFFMMADQAWVSRISKADEWSRAGRALEEFGYEIDPRALVGSLTAAQRTAVAIVRALSGEDRPALLVLDEPTASLAGPDAQLLFDALRRLTAAGGSVLFISHHLDEVMGLADTITVVRDGRKVTTVMSRDLSHDRLVELMLGRALTPRSESDSSAMPGTSDVVPRLSVRGVSIGGLRALDLDVRPGEVLGVAGLTGSGREDLAGAVAGQTRHSGEVTIDGKAIRPGDPAASLASGLGYAPAERRRDALLSTATLRENLTIADLRSVSRARRLSRRLERKETQKWMEALDVRPPMQERAIDQFSGGNQQKVVLGRLLRTRPRVLVLDEPTQGVDVGAKATIHDLVVGAAAAGAAVLVCSSDVEELVQVSTRVLVLRRKSPSTELIGTDVTVERIEEEQLRPTEVRPTNDAGRDSDPQG</sequence>
<dbReference type="InterPro" id="IPR003439">
    <property type="entry name" value="ABC_transporter-like_ATP-bd"/>
</dbReference>
<evidence type="ECO:0000313" key="8">
    <source>
        <dbReference type="Proteomes" id="UP000011189"/>
    </source>
</evidence>
<gene>
    <name evidence="7" type="ORF">G205_21986</name>
</gene>
<dbReference type="CDD" id="cd03215">
    <property type="entry name" value="ABC_Carb_Monos_II"/>
    <property type="match status" value="1"/>
</dbReference>
<dbReference type="SMART" id="SM00382">
    <property type="entry name" value="AAA"/>
    <property type="match status" value="2"/>
</dbReference>
<evidence type="ECO:0000256" key="3">
    <source>
        <dbReference type="ARBA" id="ARBA00022741"/>
    </source>
</evidence>
<keyword evidence="4 7" id="KW-0067">ATP-binding</keyword>
<evidence type="ECO:0000256" key="5">
    <source>
        <dbReference type="SAM" id="MobiDB-lite"/>
    </source>
</evidence>
<name>L8TMF9_9MICC</name>
<protein>
    <submittedName>
        <fullName evidence="7">Sugar ABC transporter ATP-binding protein</fullName>
    </submittedName>
</protein>
<evidence type="ECO:0000259" key="6">
    <source>
        <dbReference type="PROSITE" id="PS50893"/>
    </source>
</evidence>
<feature type="domain" description="ABC transporter" evidence="6">
    <location>
        <begin position="265"/>
        <end position="509"/>
    </location>
</feature>
<dbReference type="InterPro" id="IPR017871">
    <property type="entry name" value="ABC_transporter-like_CS"/>
</dbReference>
<keyword evidence="3" id="KW-0547">Nucleotide-binding</keyword>
<dbReference type="PROSITE" id="PS00211">
    <property type="entry name" value="ABC_TRANSPORTER_1"/>
    <property type="match status" value="1"/>
</dbReference>
<dbReference type="PATRIC" id="fig|683150.5.peg.4298"/>
<keyword evidence="1" id="KW-0813">Transport</keyword>
<comment type="caution">
    <text evidence="7">The sequence shown here is derived from an EMBL/GenBank/DDBJ whole genome shotgun (WGS) entry which is preliminary data.</text>
</comment>
<dbReference type="GO" id="GO:0016887">
    <property type="term" value="F:ATP hydrolysis activity"/>
    <property type="evidence" value="ECO:0007669"/>
    <property type="project" value="InterPro"/>
</dbReference>
<feature type="region of interest" description="Disordered" evidence="5">
    <location>
        <begin position="502"/>
        <end position="525"/>
    </location>
</feature>
<dbReference type="PANTHER" id="PTHR43790:SF9">
    <property type="entry name" value="GALACTOFURANOSE TRANSPORTER ATP-BINDING PROTEIN YTFR"/>
    <property type="match status" value="1"/>
</dbReference>
<proteinExistence type="predicted"/>
<keyword evidence="2" id="KW-0677">Repeat</keyword>
<dbReference type="Proteomes" id="UP000011189">
    <property type="component" value="Unassembled WGS sequence"/>
</dbReference>
<dbReference type="PANTHER" id="PTHR43790">
    <property type="entry name" value="CARBOHYDRATE TRANSPORT ATP-BINDING PROTEIN MG119-RELATED"/>
    <property type="match status" value="1"/>
</dbReference>
<evidence type="ECO:0000256" key="2">
    <source>
        <dbReference type="ARBA" id="ARBA00022737"/>
    </source>
</evidence>
<evidence type="ECO:0000256" key="1">
    <source>
        <dbReference type="ARBA" id="ARBA00022448"/>
    </source>
</evidence>
<dbReference type="InterPro" id="IPR003593">
    <property type="entry name" value="AAA+_ATPase"/>
</dbReference>
<dbReference type="Gene3D" id="3.40.50.300">
    <property type="entry name" value="P-loop containing nucleotide triphosphate hydrolases"/>
    <property type="match status" value="2"/>
</dbReference>
<evidence type="ECO:0000313" key="7">
    <source>
        <dbReference type="EMBL" id="ELT42846.1"/>
    </source>
</evidence>
<dbReference type="CDD" id="cd03216">
    <property type="entry name" value="ABC_Carb_Monos_I"/>
    <property type="match status" value="1"/>
</dbReference>
<keyword evidence="8" id="KW-1185">Reference proteome</keyword>
<organism evidence="7 8">
    <name type="scientific">Arthrobacter nitrophenolicus</name>
    <dbReference type="NCBI Taxonomy" id="683150"/>
    <lineage>
        <taxon>Bacteria</taxon>
        <taxon>Bacillati</taxon>
        <taxon>Actinomycetota</taxon>
        <taxon>Actinomycetes</taxon>
        <taxon>Micrococcales</taxon>
        <taxon>Micrococcaceae</taxon>
        <taxon>Arthrobacter</taxon>
    </lineage>
</organism>
<dbReference type="PROSITE" id="PS50893">
    <property type="entry name" value="ABC_TRANSPORTER_2"/>
    <property type="match status" value="2"/>
</dbReference>
<accession>L8TMF9</accession>
<dbReference type="EMBL" id="AOFD01000079">
    <property type="protein sequence ID" value="ELT42846.1"/>
    <property type="molecule type" value="Genomic_DNA"/>
</dbReference>
<dbReference type="InterPro" id="IPR027417">
    <property type="entry name" value="P-loop_NTPase"/>
</dbReference>
<dbReference type="Pfam" id="PF00005">
    <property type="entry name" value="ABC_tran"/>
    <property type="match status" value="2"/>
</dbReference>
<dbReference type="InterPro" id="IPR050107">
    <property type="entry name" value="ABC_carbohydrate_import_ATPase"/>
</dbReference>
<dbReference type="SUPFAM" id="SSF52540">
    <property type="entry name" value="P-loop containing nucleoside triphosphate hydrolases"/>
    <property type="match status" value="2"/>
</dbReference>
<feature type="domain" description="ABC transporter" evidence="6">
    <location>
        <begin position="14"/>
        <end position="252"/>
    </location>
</feature>
<reference evidence="8" key="1">
    <citation type="journal article" date="2013" name="Genome Announc.">
        <title>Draft Genome Sequence of the 2-Chloro-4-Nitrophenol-Degrading Bacterium Arthrobacter sp. Strain SJCon.</title>
        <authorList>
            <person name="Vikram S."/>
            <person name="Kumar S."/>
            <person name="Vaidya B."/>
            <person name="Pinnaka A.K."/>
            <person name="Raghava G.P."/>
        </authorList>
    </citation>
    <scope>NUCLEOTIDE SEQUENCE [LARGE SCALE GENOMIC DNA]</scope>
    <source>
        <strain evidence="8">SJCon</strain>
    </source>
</reference>
<dbReference type="AlphaFoldDB" id="L8TMF9"/>
<evidence type="ECO:0000256" key="4">
    <source>
        <dbReference type="ARBA" id="ARBA00022840"/>
    </source>
</evidence>